<gene>
    <name evidence="1" type="ORF">Lfee_1112</name>
    <name evidence="2" type="ORF">NCTC12022_00183</name>
</gene>
<sequence>MSIAIFVFLAMQDYLKLDKAEKTIVDLLAIPDVTNIDFEALKLSKEMHRAEELD</sequence>
<dbReference type="STRING" id="453.Lfee_1112"/>
<dbReference type="OrthoDB" id="72009at2"/>
<dbReference type="RefSeq" id="WP_156413361.1">
    <property type="nucleotide sequence ID" value="NZ_CAAAHT010000030.1"/>
</dbReference>
<dbReference type="PATRIC" id="fig|453.4.peg.1195"/>
<evidence type="ECO:0000313" key="2">
    <source>
        <dbReference type="EMBL" id="SPX59362.1"/>
    </source>
</evidence>
<dbReference type="EMBL" id="LNYB01000031">
    <property type="protein sequence ID" value="KTD01508.1"/>
    <property type="molecule type" value="Genomic_DNA"/>
</dbReference>
<reference evidence="2 4" key="2">
    <citation type="submission" date="2018-06" db="EMBL/GenBank/DDBJ databases">
        <authorList>
            <consortium name="Pathogen Informatics"/>
            <person name="Doyle S."/>
        </authorList>
    </citation>
    <scope>NUCLEOTIDE SEQUENCE [LARGE SCALE GENOMIC DNA]</scope>
    <source>
        <strain evidence="2 4">NCTC12022</strain>
    </source>
</reference>
<evidence type="ECO:0000313" key="4">
    <source>
        <dbReference type="Proteomes" id="UP000251942"/>
    </source>
</evidence>
<reference evidence="1 3" key="1">
    <citation type="submission" date="2015-11" db="EMBL/GenBank/DDBJ databases">
        <title>Genomic analysis of 38 Legionella species identifies large and diverse effector repertoires.</title>
        <authorList>
            <person name="Burstein D."/>
            <person name="Amaro F."/>
            <person name="Zusman T."/>
            <person name="Lifshitz Z."/>
            <person name="Cohen O."/>
            <person name="Gilbert J.A."/>
            <person name="Pupko T."/>
            <person name="Shuman H.A."/>
            <person name="Segal G."/>
        </authorList>
    </citation>
    <scope>NUCLEOTIDE SEQUENCE [LARGE SCALE GENOMIC DNA]</scope>
    <source>
        <strain evidence="1 3">WO-44C</strain>
    </source>
</reference>
<organism evidence="1 3">
    <name type="scientific">Legionella feeleii</name>
    <dbReference type="NCBI Taxonomy" id="453"/>
    <lineage>
        <taxon>Bacteria</taxon>
        <taxon>Pseudomonadati</taxon>
        <taxon>Pseudomonadota</taxon>
        <taxon>Gammaproteobacteria</taxon>
        <taxon>Legionellales</taxon>
        <taxon>Legionellaceae</taxon>
        <taxon>Legionella</taxon>
    </lineage>
</organism>
<evidence type="ECO:0000313" key="1">
    <source>
        <dbReference type="EMBL" id="KTD01508.1"/>
    </source>
</evidence>
<accession>A0A0W0U0G8</accession>
<protein>
    <submittedName>
        <fullName evidence="1">Uncharacterized protein</fullName>
    </submittedName>
</protein>
<dbReference type="AlphaFoldDB" id="A0A0W0U0G8"/>
<dbReference type="Proteomes" id="UP000054698">
    <property type="component" value="Unassembled WGS sequence"/>
</dbReference>
<name>A0A0W0U0G8_9GAMM</name>
<dbReference type="EMBL" id="UASS01000001">
    <property type="protein sequence ID" value="SPX59362.1"/>
    <property type="molecule type" value="Genomic_DNA"/>
</dbReference>
<evidence type="ECO:0000313" key="3">
    <source>
        <dbReference type="Proteomes" id="UP000054698"/>
    </source>
</evidence>
<dbReference type="Proteomes" id="UP000251942">
    <property type="component" value="Unassembled WGS sequence"/>
</dbReference>
<proteinExistence type="predicted"/>
<keyword evidence="3" id="KW-1185">Reference proteome</keyword>